<keyword evidence="2" id="KW-1185">Reference proteome</keyword>
<reference evidence="1" key="1">
    <citation type="submission" date="2020-06" db="EMBL/GenBank/DDBJ databases">
        <authorList>
            <person name="Li T."/>
            <person name="Hu X."/>
            <person name="Zhang T."/>
            <person name="Song X."/>
            <person name="Zhang H."/>
            <person name="Dai N."/>
            <person name="Sheng W."/>
            <person name="Hou X."/>
            <person name="Wei L."/>
        </authorList>
    </citation>
    <scope>NUCLEOTIDE SEQUENCE</scope>
    <source>
        <strain evidence="1">3651</strain>
        <tissue evidence="1">Leaf</tissue>
    </source>
</reference>
<dbReference type="AlphaFoldDB" id="A0AAE1YNH1"/>
<name>A0AAE1YNH1_9LAMI</name>
<reference evidence="1" key="2">
    <citation type="journal article" date="2024" name="Plant">
        <title>Genomic evolution and insights into agronomic trait innovations of Sesamum species.</title>
        <authorList>
            <person name="Miao H."/>
            <person name="Wang L."/>
            <person name="Qu L."/>
            <person name="Liu H."/>
            <person name="Sun Y."/>
            <person name="Le M."/>
            <person name="Wang Q."/>
            <person name="Wei S."/>
            <person name="Zheng Y."/>
            <person name="Lin W."/>
            <person name="Duan Y."/>
            <person name="Cao H."/>
            <person name="Xiong S."/>
            <person name="Wang X."/>
            <person name="Wei L."/>
            <person name="Li C."/>
            <person name="Ma Q."/>
            <person name="Ju M."/>
            <person name="Zhao R."/>
            <person name="Li G."/>
            <person name="Mu C."/>
            <person name="Tian Q."/>
            <person name="Mei H."/>
            <person name="Zhang T."/>
            <person name="Gao T."/>
            <person name="Zhang H."/>
        </authorList>
    </citation>
    <scope>NUCLEOTIDE SEQUENCE</scope>
    <source>
        <strain evidence="1">3651</strain>
    </source>
</reference>
<dbReference type="Proteomes" id="UP001293254">
    <property type="component" value="Unassembled WGS sequence"/>
</dbReference>
<organism evidence="1 2">
    <name type="scientific">Sesamum alatum</name>
    <dbReference type="NCBI Taxonomy" id="300844"/>
    <lineage>
        <taxon>Eukaryota</taxon>
        <taxon>Viridiplantae</taxon>
        <taxon>Streptophyta</taxon>
        <taxon>Embryophyta</taxon>
        <taxon>Tracheophyta</taxon>
        <taxon>Spermatophyta</taxon>
        <taxon>Magnoliopsida</taxon>
        <taxon>eudicotyledons</taxon>
        <taxon>Gunneridae</taxon>
        <taxon>Pentapetalae</taxon>
        <taxon>asterids</taxon>
        <taxon>lamiids</taxon>
        <taxon>Lamiales</taxon>
        <taxon>Pedaliaceae</taxon>
        <taxon>Sesamum</taxon>
    </lineage>
</organism>
<comment type="caution">
    <text evidence="1">The sequence shown here is derived from an EMBL/GenBank/DDBJ whole genome shotgun (WGS) entry which is preliminary data.</text>
</comment>
<proteinExistence type="predicted"/>
<protein>
    <submittedName>
        <fullName evidence="1">Uncharacterized protein</fullName>
    </submittedName>
</protein>
<dbReference type="EMBL" id="JACGWO010000003">
    <property type="protein sequence ID" value="KAK4432868.1"/>
    <property type="molecule type" value="Genomic_DNA"/>
</dbReference>
<sequence length="113" mass="11891">MKFVIDGEPKSVEELDVPAGECSPITTHRSAQTGQADLASHCLPQEWLVVAGTVPAGPDHHWQQLGCSAAAAASESVLDSTLLLQYPGVFCGAFVPWSTHPARLSSVQPEQAA</sequence>
<evidence type="ECO:0000313" key="2">
    <source>
        <dbReference type="Proteomes" id="UP001293254"/>
    </source>
</evidence>
<accession>A0AAE1YNH1</accession>
<evidence type="ECO:0000313" key="1">
    <source>
        <dbReference type="EMBL" id="KAK4432868.1"/>
    </source>
</evidence>
<gene>
    <name evidence="1" type="ORF">Salat_1049000</name>
</gene>